<gene>
    <name evidence="1" type="ORF">S01H1_06285</name>
</gene>
<accession>X0SG67</accession>
<organism evidence="1">
    <name type="scientific">marine sediment metagenome</name>
    <dbReference type="NCBI Taxonomy" id="412755"/>
    <lineage>
        <taxon>unclassified sequences</taxon>
        <taxon>metagenomes</taxon>
        <taxon>ecological metagenomes</taxon>
    </lineage>
</organism>
<dbReference type="EMBL" id="BARS01003254">
    <property type="protein sequence ID" value="GAF79994.1"/>
    <property type="molecule type" value="Genomic_DNA"/>
</dbReference>
<comment type="caution">
    <text evidence="1">The sequence shown here is derived from an EMBL/GenBank/DDBJ whole genome shotgun (WGS) entry which is preliminary data.</text>
</comment>
<proteinExistence type="predicted"/>
<dbReference type="AlphaFoldDB" id="X0SG67"/>
<sequence length="80" mass="9653">MSEKLNLCGMSRTGLKLIQAYHKPHSKDIITEEEWIDYIISDYFMDYLDDLHKDEDFIKLAKETIEEEEWESILNAYLHR</sequence>
<reference evidence="1" key="1">
    <citation type="journal article" date="2014" name="Front. Microbiol.">
        <title>High frequency of phylogenetically diverse reductive dehalogenase-homologous genes in deep subseafloor sedimentary metagenomes.</title>
        <authorList>
            <person name="Kawai M."/>
            <person name="Futagami T."/>
            <person name="Toyoda A."/>
            <person name="Takaki Y."/>
            <person name="Nishi S."/>
            <person name="Hori S."/>
            <person name="Arai W."/>
            <person name="Tsubouchi T."/>
            <person name="Morono Y."/>
            <person name="Uchiyama I."/>
            <person name="Ito T."/>
            <person name="Fujiyama A."/>
            <person name="Inagaki F."/>
            <person name="Takami H."/>
        </authorList>
    </citation>
    <scope>NUCLEOTIDE SEQUENCE</scope>
    <source>
        <strain evidence="1">Expedition CK06-06</strain>
    </source>
</reference>
<evidence type="ECO:0000313" key="1">
    <source>
        <dbReference type="EMBL" id="GAF79994.1"/>
    </source>
</evidence>
<name>X0SG67_9ZZZZ</name>
<protein>
    <submittedName>
        <fullName evidence="1">Uncharacterized protein</fullName>
    </submittedName>
</protein>